<dbReference type="VEuPathDB" id="FungiDB:RhiirA1_446444"/>
<evidence type="ECO:0000313" key="2">
    <source>
        <dbReference type="EMBL" id="PKC56730.1"/>
    </source>
</evidence>
<name>A0A2I1EYZ9_9GLOM</name>
<dbReference type="VEuPathDB" id="FungiDB:FUN_008619"/>
<dbReference type="VEuPathDB" id="FungiDB:FUN_008620"/>
<dbReference type="OrthoDB" id="2354640at2759"/>
<reference evidence="2 3" key="3">
    <citation type="submission" date="2017-10" db="EMBL/GenBank/DDBJ databases">
        <title>Extensive intraspecific genome diversity in a model arbuscular mycorrhizal fungus.</title>
        <authorList>
            <person name="Chen E.C.H."/>
            <person name="Morin E."/>
            <person name="Baudet D."/>
            <person name="Noel J."/>
            <person name="Ndikumana S."/>
            <person name="Charron P."/>
            <person name="St-Onge C."/>
            <person name="Giorgi J."/>
            <person name="Grigoriev I.V."/>
            <person name="Roux C."/>
            <person name="Martin F.M."/>
            <person name="Corradi N."/>
        </authorList>
    </citation>
    <scope>NUCLEOTIDE SEQUENCE [LARGE SCALE GENOMIC DNA]</scope>
    <source>
        <strain evidence="2 3">A1</strain>
    </source>
</reference>
<sequence length="370" mass="42562">MIICTMMKPSVKIQLIQKYLIGLRHPLKRLGQLYSSVVGQQDSSSAIINNYNNNGNKRTRDVSPPVKQAFSFTASEQGAIVEPLLNLVEKAIYKFLVESEGFIPLDVVKSFCAKQHPPISTDFGNADLLCMINFIIENIKLFLKPKKPLFHGRYKANPTELLSNFKKNVRNKMAHGIVVDEKGRWSDHELQHVSVLACEVVICLGGDYKEVSSNKENIDNEVVQRWINKADKEHSHPPQKRKLDDTNLGKITEFVLYILEETEEIEKGDKRKILRLALNEDEYLIKLWRAIRTEEKQVQICKFIQSANLMFDVNLKSKTQVYLYKWECGMWNKFSRSHVQSRRGGATYSDVNAKQPFETMNLLMLNSPNN</sequence>
<evidence type="ECO:0000313" key="4">
    <source>
        <dbReference type="Proteomes" id="UP000232722"/>
    </source>
</evidence>
<dbReference type="VEuPathDB" id="FungiDB:RhiirFUN_008517"/>
<evidence type="ECO:0000313" key="3">
    <source>
        <dbReference type="Proteomes" id="UP000232688"/>
    </source>
</evidence>
<gene>
    <name evidence="2" type="ORF">RhiirA1_446444</name>
    <name evidence="1" type="ORF">RhiirA5_404156</name>
</gene>
<comment type="caution">
    <text evidence="1">The sequence shown here is derived from an EMBL/GenBank/DDBJ whole genome shotgun (WGS) entry which is preliminary data.</text>
</comment>
<accession>A0A2I1EYZ9</accession>
<organism evidence="1 4">
    <name type="scientific">Rhizophagus irregularis</name>
    <dbReference type="NCBI Taxonomy" id="588596"/>
    <lineage>
        <taxon>Eukaryota</taxon>
        <taxon>Fungi</taxon>
        <taxon>Fungi incertae sedis</taxon>
        <taxon>Mucoromycota</taxon>
        <taxon>Glomeromycotina</taxon>
        <taxon>Glomeromycetes</taxon>
        <taxon>Glomerales</taxon>
        <taxon>Glomeraceae</taxon>
        <taxon>Rhizophagus</taxon>
    </lineage>
</organism>
<dbReference type="Proteomes" id="UP000232722">
    <property type="component" value="Unassembled WGS sequence"/>
</dbReference>
<reference evidence="2 3" key="4">
    <citation type="submission" date="2017-10" db="EMBL/GenBank/DDBJ databases">
        <title>Genome analyses suggest a sexual origin of heterokaryosis in a supposedly ancient asexual fungus.</title>
        <authorList>
            <person name="Corradi N."/>
            <person name="Sedzielewska K."/>
            <person name="Noel J."/>
            <person name="Charron P."/>
            <person name="Farinelli L."/>
            <person name="Marton T."/>
            <person name="Kruger M."/>
            <person name="Pelin A."/>
            <person name="Brachmann A."/>
            <person name="Corradi N."/>
        </authorList>
    </citation>
    <scope>NUCLEOTIDE SEQUENCE [LARGE SCALE GENOMIC DNA]</scope>
    <source>
        <strain evidence="2 3">A1</strain>
    </source>
</reference>
<protein>
    <submittedName>
        <fullName evidence="1">Uncharacterized protein</fullName>
    </submittedName>
</protein>
<reference evidence="1 4" key="1">
    <citation type="submission" date="2016-04" db="EMBL/GenBank/DDBJ databases">
        <title>Genome analyses suggest a sexual origin of heterokaryosis in a supposedly ancient asexual fungus.</title>
        <authorList>
            <person name="Ropars J."/>
            <person name="Sedzielewska K."/>
            <person name="Noel J."/>
            <person name="Charron P."/>
            <person name="Farinelli L."/>
            <person name="Marton T."/>
            <person name="Kruger M."/>
            <person name="Pelin A."/>
            <person name="Brachmann A."/>
            <person name="Corradi N."/>
        </authorList>
    </citation>
    <scope>NUCLEOTIDE SEQUENCE [LARGE SCALE GENOMIC DNA]</scope>
    <source>
        <strain evidence="1 4">A5</strain>
    </source>
</reference>
<dbReference type="AlphaFoldDB" id="A0A2I1EYZ9"/>
<dbReference type="EMBL" id="LLXH01002049">
    <property type="protein sequence ID" value="PKC56730.1"/>
    <property type="molecule type" value="Genomic_DNA"/>
</dbReference>
<proteinExistence type="predicted"/>
<dbReference type="EMBL" id="LLXJ01003002">
    <property type="protein sequence ID" value="PKB97753.1"/>
    <property type="molecule type" value="Genomic_DNA"/>
</dbReference>
<evidence type="ECO:0000313" key="1">
    <source>
        <dbReference type="EMBL" id="PKB97753.1"/>
    </source>
</evidence>
<reference evidence="1 4" key="2">
    <citation type="submission" date="2017-09" db="EMBL/GenBank/DDBJ databases">
        <title>Extensive intraspecific genome diversity in a model arbuscular mycorrhizal fungus.</title>
        <authorList>
            <person name="Chen E.C."/>
            <person name="Morin E."/>
            <person name="Beaudet D."/>
            <person name="Noel J."/>
            <person name="Ndikumana S."/>
            <person name="Charron P."/>
            <person name="St-Onge C."/>
            <person name="Giorgi J."/>
            <person name="Grigoriev I.V."/>
            <person name="Roux C."/>
            <person name="Martin F.M."/>
            <person name="Corradi N."/>
        </authorList>
    </citation>
    <scope>NUCLEOTIDE SEQUENCE [LARGE SCALE GENOMIC DNA]</scope>
    <source>
        <strain evidence="1 4">A5</strain>
    </source>
</reference>
<dbReference type="Proteomes" id="UP000232688">
    <property type="component" value="Unassembled WGS sequence"/>
</dbReference>